<dbReference type="Proteomes" id="UP000190797">
    <property type="component" value="Chromosome"/>
</dbReference>
<evidence type="ECO:0000313" key="2">
    <source>
        <dbReference type="EMBL" id="AQZ63047.1"/>
    </source>
</evidence>
<proteinExistence type="predicted"/>
<protein>
    <submittedName>
        <fullName evidence="2">Uncharacterized protein</fullName>
    </submittedName>
</protein>
<gene>
    <name evidence="2" type="ORF">BKM31_17675</name>
</gene>
<organism evidence="2 3">
    <name type="scientific">[Actinomadura] parvosata subsp. kistnae</name>
    <dbReference type="NCBI Taxonomy" id="1909395"/>
    <lineage>
        <taxon>Bacteria</taxon>
        <taxon>Bacillati</taxon>
        <taxon>Actinomycetota</taxon>
        <taxon>Actinomycetes</taxon>
        <taxon>Streptosporangiales</taxon>
        <taxon>Streptosporangiaceae</taxon>
        <taxon>Nonomuraea</taxon>
    </lineage>
</organism>
<dbReference type="RefSeq" id="WP_080039234.1">
    <property type="nucleotide sequence ID" value="NZ_CP017717.1"/>
</dbReference>
<evidence type="ECO:0000313" key="3">
    <source>
        <dbReference type="Proteomes" id="UP000190797"/>
    </source>
</evidence>
<keyword evidence="3" id="KW-1185">Reference proteome</keyword>
<name>A0A1U9ZYN9_9ACTN</name>
<reference evidence="3" key="1">
    <citation type="journal article" date="2017" name="Med. Chem. Commun.">
        <title>Nonomuraea sp. ATCC 55076 harbours the largest actinomycete chromosome to date and the kistamicin biosynthetic gene cluster.</title>
        <authorList>
            <person name="Nazari B."/>
            <person name="Forneris C.C."/>
            <person name="Gibson M.I."/>
            <person name="Moon K."/>
            <person name="Schramma K.R."/>
            <person name="Seyedsayamdost M.R."/>
        </authorList>
    </citation>
    <scope>NUCLEOTIDE SEQUENCE [LARGE SCALE GENOMIC DNA]</scope>
    <source>
        <strain evidence="3">ATCC 55076</strain>
    </source>
</reference>
<dbReference type="STRING" id="1909395.BKM31_17675"/>
<evidence type="ECO:0000256" key="1">
    <source>
        <dbReference type="SAM" id="MobiDB-lite"/>
    </source>
</evidence>
<feature type="region of interest" description="Disordered" evidence="1">
    <location>
        <begin position="1"/>
        <end position="26"/>
    </location>
</feature>
<accession>A0A1U9ZYN9</accession>
<dbReference type="AlphaFoldDB" id="A0A1U9ZYN9"/>
<dbReference type="OrthoDB" id="9998828at2"/>
<dbReference type="EMBL" id="CP017717">
    <property type="protein sequence ID" value="AQZ63047.1"/>
    <property type="molecule type" value="Genomic_DNA"/>
</dbReference>
<sequence>MTITDIEPPTRSPHRPPYQPPYQRRVAGTSISERDGRWDAHLDTLPMLRTSDIRSMERLRAIIAYARQGIADLDALLATLNPPSPAAAGQDVAR</sequence>
<dbReference type="KEGG" id="noa:BKM31_17675"/>